<dbReference type="InterPro" id="IPR050834">
    <property type="entry name" value="Glycosyltransf_2"/>
</dbReference>
<keyword evidence="1" id="KW-0472">Membrane</keyword>
<dbReference type="Gene3D" id="3.90.550.10">
    <property type="entry name" value="Spore Coat Polysaccharide Biosynthesis Protein SpsA, Chain A"/>
    <property type="match status" value="1"/>
</dbReference>
<reference evidence="4" key="1">
    <citation type="journal article" date="2021" name="Curr. Microbiol.">
        <title>Complete genome of nocamycin-producing strain Saccharothrix syringae NRRL B-16468 reveals the biosynthetic potential for secondary metabolites.</title>
        <authorList>
            <person name="Mo X."/>
            <person name="Yang S."/>
        </authorList>
    </citation>
    <scope>NUCLEOTIDE SEQUENCE [LARGE SCALE GENOMIC DNA]</scope>
    <source>
        <strain evidence="4">ATCC 51364 / DSM 43886 / JCM 6844 / KCTC 9398 / NBRC 14523 / NRRL B-16468 / INA 2240</strain>
    </source>
</reference>
<feature type="transmembrane region" description="Helical" evidence="1">
    <location>
        <begin position="301"/>
        <end position="325"/>
    </location>
</feature>
<dbReference type="Pfam" id="PF00535">
    <property type="entry name" value="Glycos_transf_2"/>
    <property type="match status" value="1"/>
</dbReference>
<evidence type="ECO:0000313" key="4">
    <source>
        <dbReference type="Proteomes" id="UP000325787"/>
    </source>
</evidence>
<keyword evidence="1" id="KW-1133">Transmembrane helix</keyword>
<dbReference type="Proteomes" id="UP000325787">
    <property type="component" value="Chromosome"/>
</dbReference>
<keyword evidence="3" id="KW-0808">Transferase</keyword>
<evidence type="ECO:0000259" key="2">
    <source>
        <dbReference type="Pfam" id="PF00535"/>
    </source>
</evidence>
<name>A0A5Q0GYP8_SACSY</name>
<keyword evidence="1" id="KW-0812">Transmembrane</keyword>
<dbReference type="GO" id="GO:0016740">
    <property type="term" value="F:transferase activity"/>
    <property type="evidence" value="ECO:0007669"/>
    <property type="project" value="UniProtKB-KW"/>
</dbReference>
<dbReference type="InterPro" id="IPR029044">
    <property type="entry name" value="Nucleotide-diphossugar_trans"/>
</dbReference>
<dbReference type="OrthoDB" id="153025at2"/>
<dbReference type="EMBL" id="CP034550">
    <property type="protein sequence ID" value="QFZ18795.1"/>
    <property type="molecule type" value="Genomic_DNA"/>
</dbReference>
<keyword evidence="4" id="KW-1185">Reference proteome</keyword>
<dbReference type="PANTHER" id="PTHR43685:SF2">
    <property type="entry name" value="GLYCOSYLTRANSFERASE 2-LIKE DOMAIN-CONTAINING PROTEIN"/>
    <property type="match status" value="1"/>
</dbReference>
<dbReference type="SUPFAM" id="SSF53448">
    <property type="entry name" value="Nucleotide-diphospho-sugar transferases"/>
    <property type="match status" value="1"/>
</dbReference>
<evidence type="ECO:0000313" key="3">
    <source>
        <dbReference type="EMBL" id="QFZ18795.1"/>
    </source>
</evidence>
<accession>A0A5Q0GYP8</accession>
<organism evidence="3 4">
    <name type="scientific">Saccharothrix syringae</name>
    <name type="common">Nocardiopsis syringae</name>
    <dbReference type="NCBI Taxonomy" id="103733"/>
    <lineage>
        <taxon>Bacteria</taxon>
        <taxon>Bacillati</taxon>
        <taxon>Actinomycetota</taxon>
        <taxon>Actinomycetes</taxon>
        <taxon>Pseudonocardiales</taxon>
        <taxon>Pseudonocardiaceae</taxon>
        <taxon>Saccharothrix</taxon>
    </lineage>
</organism>
<dbReference type="KEGG" id="ssyi:EKG83_16250"/>
<evidence type="ECO:0000256" key="1">
    <source>
        <dbReference type="SAM" id="Phobius"/>
    </source>
</evidence>
<feature type="transmembrane region" description="Helical" evidence="1">
    <location>
        <begin position="264"/>
        <end position="281"/>
    </location>
</feature>
<sequence>MSSAPVTPTVSVIIPNYNYARTLRQCLQAVFDQTYPNITEVVVVDDGSTDASPHIAAEFPCTLVRTANAGVSAARNTGVRHSTGEVLFFLDSDIALAPEAVERAVRLLTSDPRLGFVSGIYDKQPLIDDGPVERYKVLHGHFWRVRNSGETRMCNFSIGAMRRETYELAGPLDTSLRATEDVEYGARLSAMSTVWIDATILGRHDDDDRLGVLLGKQYHRSVPLVALFADRGRSRPRLSDTAYRPLAVAGTALVLASLAGAALWPAAGAATALAGMALFVVEERRLLKFLRASTGPRQFPLMAGLHLLMNATTAAAALVGAARWACSPSFRRLYANGGRA</sequence>
<dbReference type="InterPro" id="IPR001173">
    <property type="entry name" value="Glyco_trans_2-like"/>
</dbReference>
<dbReference type="CDD" id="cd00761">
    <property type="entry name" value="Glyco_tranf_GTA_type"/>
    <property type="match status" value="1"/>
</dbReference>
<dbReference type="RefSeq" id="WP_153278159.1">
    <property type="nucleotide sequence ID" value="NZ_CP034550.1"/>
</dbReference>
<proteinExistence type="predicted"/>
<feature type="domain" description="Glycosyltransferase 2-like" evidence="2">
    <location>
        <begin position="11"/>
        <end position="130"/>
    </location>
</feature>
<protein>
    <submittedName>
        <fullName evidence="3">Glycosyltransferase</fullName>
    </submittedName>
</protein>
<dbReference type="AlphaFoldDB" id="A0A5Q0GYP8"/>
<dbReference type="PANTHER" id="PTHR43685">
    <property type="entry name" value="GLYCOSYLTRANSFERASE"/>
    <property type="match status" value="1"/>
</dbReference>
<gene>
    <name evidence="3" type="ORF">EKG83_16250</name>
</gene>